<dbReference type="AlphaFoldDB" id="A0A1R3X7D3"/>
<organism evidence="1 2">
    <name type="scientific">Pontibaca methylaminivorans</name>
    <dbReference type="NCBI Taxonomy" id="515897"/>
    <lineage>
        <taxon>Bacteria</taxon>
        <taxon>Pseudomonadati</taxon>
        <taxon>Pseudomonadota</taxon>
        <taxon>Alphaproteobacteria</taxon>
        <taxon>Rhodobacterales</taxon>
        <taxon>Roseobacteraceae</taxon>
        <taxon>Pontibaca</taxon>
    </lineage>
</organism>
<reference evidence="1 2" key="1">
    <citation type="submission" date="2017-01" db="EMBL/GenBank/DDBJ databases">
        <authorList>
            <person name="Mah S.A."/>
            <person name="Swanson W.J."/>
            <person name="Moy G.W."/>
            <person name="Vacquier V.D."/>
        </authorList>
    </citation>
    <scope>NUCLEOTIDE SEQUENCE [LARGE SCALE GENOMIC DNA]</scope>
    <source>
        <strain evidence="1 2">DSM 21219</strain>
    </source>
</reference>
<dbReference type="RefSeq" id="WP_076650287.1">
    <property type="nucleotide sequence ID" value="NZ_FTPS01000002.1"/>
</dbReference>
<dbReference type="Proteomes" id="UP000192455">
    <property type="component" value="Unassembled WGS sequence"/>
</dbReference>
<name>A0A1R3X7D3_9RHOB</name>
<evidence type="ECO:0000313" key="2">
    <source>
        <dbReference type="Proteomes" id="UP000192455"/>
    </source>
</evidence>
<protein>
    <submittedName>
        <fullName evidence="1">Uncharacterized protein</fullName>
    </submittedName>
</protein>
<sequence length="142" mass="15404">MTDPARLALGGRLGLAVLSAGAVALALWSMGGPRTGQAEVRDKARMEDLQRLARFVRCVANADEGTLPETLAPDGRCMSAPPLTDRFDGTPYRYEVTSPRGFSLCAGFERTETLRVYGETGRMFDPDTGCLNVTIEAYQRGE</sequence>
<evidence type="ECO:0000313" key="1">
    <source>
        <dbReference type="EMBL" id="SIT86783.1"/>
    </source>
</evidence>
<gene>
    <name evidence="1" type="ORF">SAMN05421849_2416</name>
</gene>
<dbReference type="EMBL" id="FTPS01000002">
    <property type="protein sequence ID" value="SIT86783.1"/>
    <property type="molecule type" value="Genomic_DNA"/>
</dbReference>
<accession>A0A1R3X7D3</accession>
<proteinExistence type="predicted"/>
<keyword evidence="2" id="KW-1185">Reference proteome</keyword>
<dbReference type="STRING" id="515897.SAMN05421849_2416"/>
<dbReference type="OrthoDB" id="7847741at2"/>